<keyword evidence="3" id="KW-1185">Reference proteome</keyword>
<evidence type="ECO:0000256" key="1">
    <source>
        <dbReference type="SAM" id="SignalP"/>
    </source>
</evidence>
<dbReference type="EMBL" id="CP002959">
    <property type="protein sequence ID" value="AFM11015.1"/>
    <property type="molecule type" value="Genomic_DNA"/>
</dbReference>
<dbReference type="NCBIfam" id="NF047512">
    <property type="entry name" value="LIC_11975_fam"/>
    <property type="match status" value="1"/>
</dbReference>
<dbReference type="STRING" id="869212.Turpa_0359"/>
<sequence>MRRVSLGFLLLSAFASAELKAETVCGPVTVSATSGAPFQTEIENEVCSQINSKFQTGNLSSVLGYMARAYAVAAQGRVADYGSNMQVFSFGAATTLAVSNISVPTGYGDLEALGKRLSAQTVPDVGTGFSATATLGISLKTTTLRKRGWFDPKNLNIYASFFLLPSVSYQSYSIDALSGSLYLQYKLLQPRKVPFALVTWGGLDIGLGYTYSTTKFKVESTEKLATINFTSNGKNIVYEPTGSLSLAYTTHVIPLEVSTNVSLLYFLSLVVGAAADFHVLTNAELAANVSGAVKVDGTSTAGDYARFNTTETGKVSGVGFRMFAGPQFNIWKMRLFTLAHMTSDSTYGVTLGARFSW</sequence>
<dbReference type="Proteomes" id="UP000006048">
    <property type="component" value="Chromosome"/>
</dbReference>
<feature type="chain" id="PRO_5003686179" description="Outer membrane protein beta-barrel domain-containing protein" evidence="1">
    <location>
        <begin position="18"/>
        <end position="357"/>
    </location>
</feature>
<evidence type="ECO:0008006" key="4">
    <source>
        <dbReference type="Google" id="ProtNLM"/>
    </source>
</evidence>
<protein>
    <recommendedName>
        <fullName evidence="4">Outer membrane protein beta-barrel domain-containing protein</fullName>
    </recommendedName>
</protein>
<reference evidence="2 3" key="1">
    <citation type="submission" date="2012-06" db="EMBL/GenBank/DDBJ databases">
        <title>The complete chromosome of genome of Turneriella parva DSM 21527.</title>
        <authorList>
            <consortium name="US DOE Joint Genome Institute (JGI-PGF)"/>
            <person name="Lucas S."/>
            <person name="Han J."/>
            <person name="Lapidus A."/>
            <person name="Bruce D."/>
            <person name="Goodwin L."/>
            <person name="Pitluck S."/>
            <person name="Peters L."/>
            <person name="Kyrpides N."/>
            <person name="Mavromatis K."/>
            <person name="Ivanova N."/>
            <person name="Mikhailova N."/>
            <person name="Chertkov O."/>
            <person name="Detter J.C."/>
            <person name="Tapia R."/>
            <person name="Han C."/>
            <person name="Land M."/>
            <person name="Hauser L."/>
            <person name="Markowitz V."/>
            <person name="Cheng J.-F."/>
            <person name="Hugenholtz P."/>
            <person name="Woyke T."/>
            <person name="Wu D."/>
            <person name="Gronow S."/>
            <person name="Wellnitz S."/>
            <person name="Brambilla E."/>
            <person name="Klenk H.-P."/>
            <person name="Eisen J.A."/>
        </authorList>
    </citation>
    <scope>NUCLEOTIDE SEQUENCE [LARGE SCALE GENOMIC DNA]</scope>
    <source>
        <strain evidence="3">ATCC BAA-1111 / DSM 21527 / NCTC 11395 / H</strain>
    </source>
</reference>
<dbReference type="HOGENOM" id="CLU_776007_0_0_12"/>
<gene>
    <name evidence="2" type="ordered locus">Turpa_0359</name>
</gene>
<organism evidence="2 3">
    <name type="scientific">Turneriella parva (strain ATCC BAA-1111 / DSM 21527 / NCTC 11395 / H)</name>
    <name type="common">Leptospira parva</name>
    <dbReference type="NCBI Taxonomy" id="869212"/>
    <lineage>
        <taxon>Bacteria</taxon>
        <taxon>Pseudomonadati</taxon>
        <taxon>Spirochaetota</taxon>
        <taxon>Spirochaetia</taxon>
        <taxon>Leptospirales</taxon>
        <taxon>Leptospiraceae</taxon>
        <taxon>Turneriella</taxon>
    </lineage>
</organism>
<dbReference type="RefSeq" id="WP_014801535.1">
    <property type="nucleotide sequence ID" value="NC_018020.1"/>
</dbReference>
<dbReference type="AlphaFoldDB" id="I4B158"/>
<name>I4B158_TURPD</name>
<dbReference type="KEGG" id="tpx:Turpa_0359"/>
<dbReference type="InterPro" id="IPR058232">
    <property type="entry name" value="Lsa36-like"/>
</dbReference>
<dbReference type="OrthoDB" id="340992at2"/>
<accession>I4B158</accession>
<keyword evidence="1" id="KW-0732">Signal</keyword>
<proteinExistence type="predicted"/>
<evidence type="ECO:0000313" key="2">
    <source>
        <dbReference type="EMBL" id="AFM11015.1"/>
    </source>
</evidence>
<feature type="signal peptide" evidence="1">
    <location>
        <begin position="1"/>
        <end position="17"/>
    </location>
</feature>
<evidence type="ECO:0000313" key="3">
    <source>
        <dbReference type="Proteomes" id="UP000006048"/>
    </source>
</evidence>